<reference evidence="1 2" key="1">
    <citation type="submission" date="2019-10" db="EMBL/GenBank/DDBJ databases">
        <title>Actinomadura rubteroloni sp. nov. and Actinomadura macrotermitis sp. nov., isolated from the gut of fungus growing-termite Macrotermes natalensis.</title>
        <authorList>
            <person name="Benndorf R."/>
            <person name="Martin K."/>
            <person name="Kuefner M."/>
            <person name="De Beer W."/>
            <person name="Kaster A.-K."/>
            <person name="Vollmers J."/>
            <person name="Poulsen M."/>
            <person name="Beemelmanns C."/>
        </authorList>
    </citation>
    <scope>NUCLEOTIDE SEQUENCE [LARGE SCALE GENOMIC DNA]</scope>
    <source>
        <strain evidence="1 2">RB68</strain>
    </source>
</reference>
<evidence type="ECO:0000313" key="1">
    <source>
        <dbReference type="EMBL" id="MQY03586.1"/>
    </source>
</evidence>
<dbReference type="RefSeq" id="WP_153531475.1">
    <property type="nucleotide sequence ID" value="NZ_WEGH01000001.1"/>
</dbReference>
<dbReference type="OrthoDB" id="3483725at2"/>
<dbReference type="Proteomes" id="UP000487268">
    <property type="component" value="Unassembled WGS sequence"/>
</dbReference>
<dbReference type="AlphaFoldDB" id="A0A7K0BRD4"/>
<comment type="caution">
    <text evidence="1">The sequence shown here is derived from an EMBL/GenBank/DDBJ whole genome shotgun (WGS) entry which is preliminary data.</text>
</comment>
<keyword evidence="2" id="KW-1185">Reference proteome</keyword>
<evidence type="ECO:0000313" key="2">
    <source>
        <dbReference type="Proteomes" id="UP000487268"/>
    </source>
</evidence>
<protein>
    <submittedName>
        <fullName evidence="1">Uncharacterized protein</fullName>
    </submittedName>
</protein>
<sequence>MTPEQTAEAKAALSDRFPNWSIIQSDRGRWWATRGPLSRDRAHLRADADADTPAELGAMLAQIEADGSGREHGL</sequence>
<proteinExistence type="predicted"/>
<organism evidence="1 2">
    <name type="scientific">Actinomadura macrotermitis</name>
    <dbReference type="NCBI Taxonomy" id="2585200"/>
    <lineage>
        <taxon>Bacteria</taxon>
        <taxon>Bacillati</taxon>
        <taxon>Actinomycetota</taxon>
        <taxon>Actinomycetes</taxon>
        <taxon>Streptosporangiales</taxon>
        <taxon>Thermomonosporaceae</taxon>
        <taxon>Actinomadura</taxon>
    </lineage>
</organism>
<gene>
    <name evidence="1" type="ORF">ACRB68_16300</name>
</gene>
<dbReference type="EMBL" id="WEGH01000001">
    <property type="protein sequence ID" value="MQY03586.1"/>
    <property type="molecule type" value="Genomic_DNA"/>
</dbReference>
<name>A0A7K0BRD4_9ACTN</name>
<accession>A0A7K0BRD4</accession>